<reference evidence="2" key="1">
    <citation type="journal article" date="2015" name="MBio">
        <title>Genome-Resolved Metagenomic Analysis Reveals Roles for Candidate Phyla and Other Microbial Community Members in Biogeochemical Transformations in Oil Reservoirs.</title>
        <authorList>
            <person name="Hu P."/>
            <person name="Tom L."/>
            <person name="Singh A."/>
            <person name="Thomas B.C."/>
            <person name="Baker B.J."/>
            <person name="Piceno Y.M."/>
            <person name="Andersen G.L."/>
            <person name="Banfield J.F."/>
        </authorList>
    </citation>
    <scope>NUCLEOTIDE SEQUENCE [LARGE SCALE GENOMIC DNA]</scope>
</reference>
<evidence type="ECO:0000313" key="1">
    <source>
        <dbReference type="EMBL" id="KUK16699.1"/>
    </source>
</evidence>
<dbReference type="EMBL" id="LGFD01000077">
    <property type="protein sequence ID" value="KUK16699.1"/>
    <property type="molecule type" value="Genomic_DNA"/>
</dbReference>
<gene>
    <name evidence="1" type="ORF">XD54_2011</name>
</gene>
<dbReference type="InterPro" id="IPR027417">
    <property type="entry name" value="P-loop_NTPase"/>
</dbReference>
<evidence type="ECO:0000313" key="2">
    <source>
        <dbReference type="Proteomes" id="UP000053911"/>
    </source>
</evidence>
<dbReference type="Gene3D" id="3.40.50.300">
    <property type="entry name" value="P-loop containing nucleotide triphosphate hydrolases"/>
    <property type="match status" value="1"/>
</dbReference>
<dbReference type="RefSeq" id="WP_283217986.1">
    <property type="nucleotide sequence ID" value="NZ_LGFD01000077.1"/>
</dbReference>
<dbReference type="PATRIC" id="fig|172049.5.peg.279"/>
<evidence type="ECO:0008006" key="3">
    <source>
        <dbReference type="Google" id="ProtNLM"/>
    </source>
</evidence>
<dbReference type="SUPFAM" id="SSF52540">
    <property type="entry name" value="P-loop containing nucleoside triphosphate hydrolases"/>
    <property type="match status" value="2"/>
</dbReference>
<proteinExistence type="predicted"/>
<organism evidence="1 2">
    <name type="scientific">Thermococcus sibiricus</name>
    <dbReference type="NCBI Taxonomy" id="172049"/>
    <lineage>
        <taxon>Archaea</taxon>
        <taxon>Methanobacteriati</taxon>
        <taxon>Methanobacteriota</taxon>
        <taxon>Thermococci</taxon>
        <taxon>Thermococcales</taxon>
        <taxon>Thermococcaceae</taxon>
        <taxon>Thermococcus</taxon>
    </lineage>
</organism>
<accession>A0A101EKA1</accession>
<name>A0A101EKA1_9EURY</name>
<dbReference type="AlphaFoldDB" id="A0A101EKA1"/>
<sequence length="814" mass="95447">MIVKADSILEVVKREKEKYPGINFEKIIEKINEFKMIAERSRNSSDPNKDLYRIITERFNGLDISENVKELFYLFNKPKDISKYFANEDFLNLLELVSTISDYNDLEKYKNEIKNLLSKIKENEDLVDLGPAIITSWMAIYNPKMFMPIAPWLGDIWQEFFTKKLWGHGQWKPEDITNAFLELNNPEFRYKLKELGIHILLEVAYYLKLHAGSNNNVQEANPIISAVAGEHSFLAKYFTSKGYLYPEHLVSQFYVALKTKGFVILSGLTGTGKTKIALEFAELLGKKEKILLPQLLTAWGSDDPEQKFEDAINWIKRLIRENGYAILAWDDSNTLKSTLEPFILWIGYKSGVQYGFIVRKKYLKKEILNNPDLKERIKKGFEWSIRLYEHLEEELKKDKIFLEVTQVIELEKKLGYERFYGLDLGRPLKQVAQKGYSRVRLLDENILKDDFIVTKNHIFLSVRPDWRDSKSLLGYYNPLTGEYHKTQLLEFILRVIQDYEQNKEKATPYFIILDEMNLAHVEYYFADFLSVLESGRDEGFTKEGIPLHDSDEVEKFLEIPKELKLPPNLYIVGTVNMDETTYAFSPKVLDRAFTIEFHDVELEKYPPEVENNKFAPEQVAKLWKSIWDDLRGEDGKFLASYKNSINEAVKKLKDTEYWQILIELNKALEPYDLHFGYRVVDEIALFFKNAKDSEEREIIKFDNDDEIFDLALLMKVLPKFHGNRKKLEKPLKEVLRLCVTGTEDEKQTTVNVKVDDKEIELKLPDDIDKLSSDTIVAMLEEWETYKDNFRFKHTAKKVLRMLRQLYEIGFASFS</sequence>
<comment type="caution">
    <text evidence="1">The sequence shown here is derived from an EMBL/GenBank/DDBJ whole genome shotgun (WGS) entry which is preliminary data.</text>
</comment>
<dbReference type="Proteomes" id="UP000053911">
    <property type="component" value="Unassembled WGS sequence"/>
</dbReference>
<protein>
    <recommendedName>
        <fullName evidence="3">AAA+ ATPase domain-containing protein</fullName>
    </recommendedName>
</protein>